<keyword evidence="1" id="KW-0812">Transmembrane</keyword>
<keyword evidence="1" id="KW-0472">Membrane</keyword>
<organism evidence="2 3">
    <name type="scientific">Klenkia soli</name>
    <dbReference type="NCBI Taxonomy" id="1052260"/>
    <lineage>
        <taxon>Bacteria</taxon>
        <taxon>Bacillati</taxon>
        <taxon>Actinomycetota</taxon>
        <taxon>Actinomycetes</taxon>
        <taxon>Geodermatophilales</taxon>
        <taxon>Geodermatophilaceae</taxon>
        <taxon>Klenkia</taxon>
    </lineage>
</organism>
<feature type="transmembrane region" description="Helical" evidence="1">
    <location>
        <begin position="77"/>
        <end position="97"/>
    </location>
</feature>
<feature type="transmembrane region" description="Helical" evidence="1">
    <location>
        <begin position="46"/>
        <end position="65"/>
    </location>
</feature>
<dbReference type="EMBL" id="FNIR01000019">
    <property type="protein sequence ID" value="SDP64525.1"/>
    <property type="molecule type" value="Genomic_DNA"/>
</dbReference>
<proteinExistence type="predicted"/>
<accession>A0A1H0UER7</accession>
<protein>
    <submittedName>
        <fullName evidence="2">Uncharacterized protein</fullName>
    </submittedName>
</protein>
<evidence type="ECO:0000313" key="2">
    <source>
        <dbReference type="EMBL" id="SDP64525.1"/>
    </source>
</evidence>
<feature type="transmembrane region" description="Helical" evidence="1">
    <location>
        <begin position="12"/>
        <end position="40"/>
    </location>
</feature>
<keyword evidence="3" id="KW-1185">Reference proteome</keyword>
<name>A0A1H0UER7_9ACTN</name>
<dbReference type="AlphaFoldDB" id="A0A1H0UER7"/>
<keyword evidence="1" id="KW-1133">Transmembrane helix</keyword>
<dbReference type="RefSeq" id="WP_091250333.1">
    <property type="nucleotide sequence ID" value="NZ_FNIR01000019.1"/>
</dbReference>
<dbReference type="Proteomes" id="UP000199088">
    <property type="component" value="Unassembled WGS sequence"/>
</dbReference>
<reference evidence="3" key="1">
    <citation type="submission" date="2016-10" db="EMBL/GenBank/DDBJ databases">
        <authorList>
            <person name="Varghese N."/>
            <person name="Submissions S."/>
        </authorList>
    </citation>
    <scope>NUCLEOTIDE SEQUENCE [LARGE SCALE GENOMIC DNA]</scope>
    <source>
        <strain evidence="3">DSM 45843</strain>
    </source>
</reference>
<gene>
    <name evidence="2" type="ORF">SAMN05660199_04482</name>
</gene>
<evidence type="ECO:0000313" key="3">
    <source>
        <dbReference type="Proteomes" id="UP000199088"/>
    </source>
</evidence>
<dbReference type="OrthoDB" id="5192715at2"/>
<evidence type="ECO:0000256" key="1">
    <source>
        <dbReference type="SAM" id="Phobius"/>
    </source>
</evidence>
<dbReference type="STRING" id="1052260.SAMN05660199_04482"/>
<sequence>MADETELRGRTRALTGVVLASALVYPLLVCAVQVAFAQFFTGDTTAAIGWGTAVVVLCLAVVAVIRWSTGRRVRSPWLLVGLVPPALFELWLAWPLLTG</sequence>